<dbReference type="Gene3D" id="2.60.40.10">
    <property type="entry name" value="Immunoglobulins"/>
    <property type="match status" value="1"/>
</dbReference>
<dbReference type="PROSITE" id="PS50835">
    <property type="entry name" value="IG_LIKE"/>
    <property type="match status" value="1"/>
</dbReference>
<dbReference type="Pfam" id="PF08205">
    <property type="entry name" value="C2-set_2"/>
    <property type="match status" value="1"/>
</dbReference>
<evidence type="ECO:0000313" key="5">
    <source>
        <dbReference type="Proteomes" id="UP000299102"/>
    </source>
</evidence>
<keyword evidence="5" id="KW-1185">Reference proteome</keyword>
<evidence type="ECO:0000256" key="1">
    <source>
        <dbReference type="ARBA" id="ARBA00023157"/>
    </source>
</evidence>
<reference evidence="4 5" key="1">
    <citation type="journal article" date="2019" name="Commun. Biol.">
        <title>The bagworm genome reveals a unique fibroin gene that provides high tensile strength.</title>
        <authorList>
            <person name="Kono N."/>
            <person name="Nakamura H."/>
            <person name="Ohtoshi R."/>
            <person name="Tomita M."/>
            <person name="Numata K."/>
            <person name="Arakawa K."/>
        </authorList>
    </citation>
    <scope>NUCLEOTIDE SEQUENCE [LARGE SCALE GENOMIC DNA]</scope>
</reference>
<dbReference type="Proteomes" id="UP000299102">
    <property type="component" value="Unassembled WGS sequence"/>
</dbReference>
<dbReference type="InterPro" id="IPR036179">
    <property type="entry name" value="Ig-like_dom_sf"/>
</dbReference>
<dbReference type="SUPFAM" id="SSF48726">
    <property type="entry name" value="Immunoglobulin"/>
    <property type="match status" value="1"/>
</dbReference>
<feature type="compositionally biased region" description="Basic and acidic residues" evidence="2">
    <location>
        <begin position="72"/>
        <end position="90"/>
    </location>
</feature>
<evidence type="ECO:0000313" key="4">
    <source>
        <dbReference type="EMBL" id="GBP62083.1"/>
    </source>
</evidence>
<evidence type="ECO:0000256" key="2">
    <source>
        <dbReference type="SAM" id="MobiDB-lite"/>
    </source>
</evidence>
<evidence type="ECO:0000259" key="3">
    <source>
        <dbReference type="PROSITE" id="PS50835"/>
    </source>
</evidence>
<feature type="domain" description="Ig-like" evidence="3">
    <location>
        <begin position="16"/>
        <end position="101"/>
    </location>
</feature>
<feature type="region of interest" description="Disordered" evidence="2">
    <location>
        <begin position="72"/>
        <end position="101"/>
    </location>
</feature>
<dbReference type="InterPro" id="IPR013162">
    <property type="entry name" value="CD80_C2-set"/>
</dbReference>
<keyword evidence="1" id="KW-1015">Disulfide bond</keyword>
<sequence length="101" mass="11283">MKLENNCCYFFCAVQPKSVEVVTNNGQPVLNGSSLGPLYERTRTQLTCVVKEGKPQPKVVWLFNGKEKLDAQSRECASRRRSGEGRREAGARSNVDYGELT</sequence>
<dbReference type="InterPro" id="IPR007110">
    <property type="entry name" value="Ig-like_dom"/>
</dbReference>
<proteinExistence type="predicted"/>
<gene>
    <name evidence="4" type="ORF">EVAR_53861_1</name>
</gene>
<dbReference type="InterPro" id="IPR013783">
    <property type="entry name" value="Ig-like_fold"/>
</dbReference>
<comment type="caution">
    <text evidence="4">The sequence shown here is derived from an EMBL/GenBank/DDBJ whole genome shotgun (WGS) entry which is preliminary data.</text>
</comment>
<dbReference type="AlphaFoldDB" id="A0A4C1XFX0"/>
<dbReference type="EMBL" id="BGZK01000831">
    <property type="protein sequence ID" value="GBP62083.1"/>
    <property type="molecule type" value="Genomic_DNA"/>
</dbReference>
<accession>A0A4C1XFX0</accession>
<organism evidence="4 5">
    <name type="scientific">Eumeta variegata</name>
    <name type="common">Bagworm moth</name>
    <name type="synonym">Eumeta japonica</name>
    <dbReference type="NCBI Taxonomy" id="151549"/>
    <lineage>
        <taxon>Eukaryota</taxon>
        <taxon>Metazoa</taxon>
        <taxon>Ecdysozoa</taxon>
        <taxon>Arthropoda</taxon>
        <taxon>Hexapoda</taxon>
        <taxon>Insecta</taxon>
        <taxon>Pterygota</taxon>
        <taxon>Neoptera</taxon>
        <taxon>Endopterygota</taxon>
        <taxon>Lepidoptera</taxon>
        <taxon>Glossata</taxon>
        <taxon>Ditrysia</taxon>
        <taxon>Tineoidea</taxon>
        <taxon>Psychidae</taxon>
        <taxon>Oiketicinae</taxon>
        <taxon>Eumeta</taxon>
    </lineage>
</organism>
<dbReference type="OrthoDB" id="6106100at2759"/>
<name>A0A4C1XFX0_EUMVA</name>
<protein>
    <recommendedName>
        <fullName evidence="3">Ig-like domain-containing protein</fullName>
    </recommendedName>
</protein>